<evidence type="ECO:0000256" key="1">
    <source>
        <dbReference type="ARBA" id="ARBA00023242"/>
    </source>
</evidence>
<proteinExistence type="predicted"/>
<protein>
    <recommendedName>
        <fullName evidence="4">YEATS domain-containing protein</fullName>
    </recommendedName>
</protein>
<dbReference type="InterPro" id="IPR055129">
    <property type="entry name" value="YEATS_dom"/>
</dbReference>
<sequence>MDESDDERPHKRRLVEQDTVDILSGLLHEEVDVEIGLRERLSQTAEYRLTWALVLRNALALGESFEQSEARNGLTITDTFTDSALAAFKATTGPSALLLPQSPIESTTWTNNAFTEHLNTQSTIQEPVRVRHTPRNLAQASLGPSRGPLFLRDASSTPPLTYKLVCIDCGRSDFPRLQGMLNHCRLKHGREFGSHDECVQACAQVIQDEEEQRLVEANGSEVLGMSASLKRLFEMAVGQHSGVVLGLISDELTSIDTGATNTEDNEGGSTLISRTLGHHKDTPALAPFLGRKPKKRQIHVYDDEGLIDILQESKQNIPILVFRQKSLHRPCLEPIDDEQENDTDSVDDEVERHSELLSAIPKSLSGTEGSSRFHMTVRIIVSDWSLRLTEDDSKADNTIHKWMISIRTPSYGIDASTVMKKVTIACASTPTPSTFELSESGSVLDPPYCVLGLTDRSFLARISIEWVGNGEQSINPTTTIDHWVEIDGNRTLSSRPTLGEEQVLDIELDRRTEVVPKRPDTWKVDWNLNNKDGTKRKDGKSEVGGEEKEPEDIVCLKKLLNRFPLTAQEHGPRKLPPPVPYFLPSTSRHLSGLVFGRRKAIEWGRARALWDALSAARSSIPGANLLHHAREKTNSNDIIEDSENRTAKITGPIDVYRWMVSEGHLSDASEPRSQSKANFQSKSIAESQSDNTVFCALCGLPPHSHRRGRHRIKDDGDGRFRICEVPEWAGRRPLVDVEEMKALVEAQRVRSQLPENKRRSQHEGKGRETAPVIELGREWTNQDLVKSVDPRVTLAVQRIVGTLALQYAPKLEIEPNTHASHETVEDSLAPHALLGIATQIFIKKLLASGTQALESGTKSAASNATSTDRMLTPAHIIKGLVEASRRRTAKDGQRALLLSVARLGLEMRETSELVMETISEKEKEPQFQAESMVVAKSNSNDQT</sequence>
<name>A0A286UCK8_9AGAM</name>
<dbReference type="InterPro" id="IPR058706">
    <property type="entry name" value="zf-C2H2_AHC1-like"/>
</dbReference>
<feature type="region of interest" description="Disordered" evidence="3">
    <location>
        <begin position="529"/>
        <end position="549"/>
    </location>
</feature>
<dbReference type="EMBL" id="NBII01000007">
    <property type="protein sequence ID" value="PAV17342.1"/>
    <property type="molecule type" value="Genomic_DNA"/>
</dbReference>
<dbReference type="Gene3D" id="2.60.40.1970">
    <property type="entry name" value="YEATS domain"/>
    <property type="match status" value="1"/>
</dbReference>
<feature type="compositionally biased region" description="Basic and acidic residues" evidence="3">
    <location>
        <begin position="532"/>
        <end position="547"/>
    </location>
</feature>
<evidence type="ECO:0000256" key="3">
    <source>
        <dbReference type="SAM" id="MobiDB-lite"/>
    </source>
</evidence>
<feature type="domain" description="YEATS" evidence="4">
    <location>
        <begin position="369"/>
        <end position="518"/>
    </location>
</feature>
<dbReference type="STRING" id="2282107.A0A286UCK8"/>
<reference evidence="5 6" key="1">
    <citation type="journal article" date="2017" name="Mol. Ecol.">
        <title>Comparative and population genomic landscape of Phellinus noxius: A hypervariable fungus causing root rot in trees.</title>
        <authorList>
            <person name="Chung C.L."/>
            <person name="Lee T.J."/>
            <person name="Akiba M."/>
            <person name="Lee H.H."/>
            <person name="Kuo T.H."/>
            <person name="Liu D."/>
            <person name="Ke H.M."/>
            <person name="Yokoi T."/>
            <person name="Roa M.B."/>
            <person name="Lu M.J."/>
            <person name="Chang Y.Y."/>
            <person name="Ann P.J."/>
            <person name="Tsai J.N."/>
            <person name="Chen C.Y."/>
            <person name="Tzean S.S."/>
            <person name="Ota Y."/>
            <person name="Hattori T."/>
            <person name="Sahashi N."/>
            <person name="Liou R.F."/>
            <person name="Kikuchi T."/>
            <person name="Tsai I.J."/>
        </authorList>
    </citation>
    <scope>NUCLEOTIDE SEQUENCE [LARGE SCALE GENOMIC DNA]</scope>
    <source>
        <strain evidence="5 6">FFPRI411160</strain>
    </source>
</reference>
<dbReference type="PROSITE" id="PS51037">
    <property type="entry name" value="YEATS"/>
    <property type="match status" value="1"/>
</dbReference>
<gene>
    <name evidence="5" type="ORF">PNOK_0740600</name>
</gene>
<feature type="region of interest" description="Disordered" evidence="3">
    <location>
        <begin position="919"/>
        <end position="943"/>
    </location>
</feature>
<evidence type="ECO:0000259" key="4">
    <source>
        <dbReference type="PROSITE" id="PS51037"/>
    </source>
</evidence>
<dbReference type="Proteomes" id="UP000217199">
    <property type="component" value="Unassembled WGS sequence"/>
</dbReference>
<dbReference type="GO" id="GO:0005634">
    <property type="term" value="C:nucleus"/>
    <property type="evidence" value="ECO:0007669"/>
    <property type="project" value="UniProtKB-SubCell"/>
</dbReference>
<evidence type="ECO:0000313" key="5">
    <source>
        <dbReference type="EMBL" id="PAV17342.1"/>
    </source>
</evidence>
<dbReference type="Pfam" id="PF25909">
    <property type="entry name" value="zf-C2H2_AHC1"/>
    <property type="match status" value="1"/>
</dbReference>
<dbReference type="InParanoid" id="A0A286UCK8"/>
<accession>A0A286UCK8</accession>
<keyword evidence="1 2" id="KW-0539">Nucleus</keyword>
<dbReference type="OrthoDB" id="1741717at2759"/>
<dbReference type="InterPro" id="IPR055127">
    <property type="entry name" value="YEATS2_3HBD"/>
</dbReference>
<dbReference type="Pfam" id="PF22951">
    <property type="entry name" value="3HBD"/>
    <property type="match status" value="1"/>
</dbReference>
<keyword evidence="6" id="KW-1185">Reference proteome</keyword>
<comment type="subcellular location">
    <subcellularLocation>
        <location evidence="2">Nucleus</location>
    </subcellularLocation>
</comment>
<dbReference type="AlphaFoldDB" id="A0A286UCK8"/>
<evidence type="ECO:0000256" key="2">
    <source>
        <dbReference type="PROSITE-ProRule" id="PRU00376"/>
    </source>
</evidence>
<organism evidence="5 6">
    <name type="scientific">Pyrrhoderma noxium</name>
    <dbReference type="NCBI Taxonomy" id="2282107"/>
    <lineage>
        <taxon>Eukaryota</taxon>
        <taxon>Fungi</taxon>
        <taxon>Dikarya</taxon>
        <taxon>Basidiomycota</taxon>
        <taxon>Agaricomycotina</taxon>
        <taxon>Agaricomycetes</taxon>
        <taxon>Hymenochaetales</taxon>
        <taxon>Hymenochaetaceae</taxon>
        <taxon>Pyrrhoderma</taxon>
    </lineage>
</organism>
<evidence type="ECO:0000313" key="6">
    <source>
        <dbReference type="Proteomes" id="UP000217199"/>
    </source>
</evidence>
<comment type="caution">
    <text evidence="5">The sequence shown here is derived from an EMBL/GenBank/DDBJ whole genome shotgun (WGS) entry which is preliminary data.</text>
</comment>
<dbReference type="InterPro" id="IPR038704">
    <property type="entry name" value="YEAST_sf"/>
</dbReference>